<sequence length="395" mass="44502">MKNSHQLARYTTLLCATLSFGAMANQNVIPIEPVGSKVERQTTQPENKATVAAMVDQVVKSLPTDKQESLSQFTPVNDPAAKQPIVSTKSVDEFGRVTQSDKNVIVATPPTAQPPKPSLTAFERMQRQMAKKFKPVQKYKLRPSDNITLPAAKYILNSIRTSFKEINIRSSDPNVVMKVDGSFIYFTSNNDAPFNIIMFEKGVPETQVNLTIWPLDVMPAMVQVDVRYNKALQAKVNRVLASKKQDKIEQEKRIQDMESELAIASDPQVKSSPYVEGINKLFAQTAGKATPTGFDLQTNIPRDALRPCRFGTYAETKQRLISSRRIVDIVLVKNVTNRNVVLREQDCWVDDDVIATGILNKATLKPSEKTEVYVLRDRLYYQRMHSRNERPSLLD</sequence>
<reference evidence="2 3" key="1">
    <citation type="submission" date="2019-09" db="EMBL/GenBank/DDBJ databases">
        <title>Draft genome sequence of various Type strains from the CCUG.</title>
        <authorList>
            <person name="Pineiro-Iglesias B."/>
            <person name="Tunovic T."/>
            <person name="Unosson C."/>
            <person name="Inganas E."/>
            <person name="Ohlen M."/>
            <person name="Cardew S."/>
            <person name="Jensie-Markopoulos S."/>
            <person name="Salva-Serra F."/>
            <person name="Jaen-Luchoro D."/>
            <person name="Karlsson R."/>
            <person name="Svensson-Stadler L."/>
            <person name="Chun J."/>
            <person name="Moore E."/>
        </authorList>
    </citation>
    <scope>NUCLEOTIDE SEQUENCE [LARGE SCALE GENOMIC DNA]</scope>
    <source>
        <strain evidence="2 3">CCUG 56969T</strain>
    </source>
</reference>
<gene>
    <name evidence="2" type="ORF">F4W18_13280</name>
</gene>
<keyword evidence="3" id="KW-1185">Reference proteome</keyword>
<organism evidence="2 3">
    <name type="scientific">Vibrio gigantis</name>
    <dbReference type="NCBI Taxonomy" id="296199"/>
    <lineage>
        <taxon>Bacteria</taxon>
        <taxon>Pseudomonadati</taxon>
        <taxon>Pseudomonadota</taxon>
        <taxon>Gammaproteobacteria</taxon>
        <taxon>Vibrionales</taxon>
        <taxon>Vibrionaceae</taxon>
        <taxon>Vibrio</taxon>
    </lineage>
</organism>
<dbReference type="RefSeq" id="WP_081230241.1">
    <property type="nucleotide sequence ID" value="NZ_AP025494.1"/>
</dbReference>
<evidence type="ECO:0000256" key="1">
    <source>
        <dbReference type="SAM" id="SignalP"/>
    </source>
</evidence>
<dbReference type="Proteomes" id="UP000322521">
    <property type="component" value="Unassembled WGS sequence"/>
</dbReference>
<keyword evidence="1" id="KW-0732">Signal</keyword>
<evidence type="ECO:0000313" key="3">
    <source>
        <dbReference type="Proteomes" id="UP000322521"/>
    </source>
</evidence>
<accession>A0A5M9NWP6</accession>
<dbReference type="EMBL" id="VXJS01000007">
    <property type="protein sequence ID" value="KAA8675593.1"/>
    <property type="molecule type" value="Genomic_DNA"/>
</dbReference>
<evidence type="ECO:0000313" key="2">
    <source>
        <dbReference type="EMBL" id="KAA8675593.1"/>
    </source>
</evidence>
<name>A0A5M9NWP6_9VIBR</name>
<feature type="signal peptide" evidence="1">
    <location>
        <begin position="1"/>
        <end position="24"/>
    </location>
</feature>
<dbReference type="OrthoDB" id="5917983at2"/>
<dbReference type="AlphaFoldDB" id="A0A5M9NWP6"/>
<protein>
    <submittedName>
        <fullName evidence="2">Uncharacterized protein</fullName>
    </submittedName>
</protein>
<feature type="chain" id="PRO_5024414576" evidence="1">
    <location>
        <begin position="25"/>
        <end position="395"/>
    </location>
</feature>
<comment type="caution">
    <text evidence="2">The sequence shown here is derived from an EMBL/GenBank/DDBJ whole genome shotgun (WGS) entry which is preliminary data.</text>
</comment>
<proteinExistence type="predicted"/>